<organism evidence="2">
    <name type="scientific">Arthrobacter saudimassiliensis</name>
    <dbReference type="NCBI Taxonomy" id="1461584"/>
    <lineage>
        <taxon>Bacteria</taxon>
        <taxon>Bacillati</taxon>
        <taxon>Actinomycetota</taxon>
        <taxon>Actinomycetes</taxon>
        <taxon>Micrococcales</taxon>
        <taxon>Micrococcaceae</taxon>
        <taxon>Arthrobacter</taxon>
    </lineage>
</organism>
<evidence type="ECO:0008006" key="3">
    <source>
        <dbReference type="Google" id="ProtNLM"/>
    </source>
</evidence>
<evidence type="ECO:0000313" key="2">
    <source>
        <dbReference type="EMBL" id="CEA07456.1"/>
    </source>
</evidence>
<dbReference type="EMBL" id="LN483070">
    <property type="protein sequence ID" value="CEA07456.1"/>
    <property type="molecule type" value="Genomic_DNA"/>
</dbReference>
<feature type="transmembrane region" description="Helical" evidence="1">
    <location>
        <begin position="166"/>
        <end position="185"/>
    </location>
</feature>
<reference evidence="2" key="1">
    <citation type="submission" date="2014-07" db="EMBL/GenBank/DDBJ databases">
        <authorList>
            <person name="Urmite Genomes Urmite Genomes"/>
        </authorList>
    </citation>
    <scope>NUCLEOTIDE SEQUENCE</scope>
    <source>
        <strain evidence="2">11W110_air</strain>
    </source>
</reference>
<dbReference type="PATRIC" id="fig|1461584.3.peg.760"/>
<proteinExistence type="predicted"/>
<keyword evidence="1" id="KW-0472">Membrane</keyword>
<evidence type="ECO:0000256" key="1">
    <source>
        <dbReference type="SAM" id="Phobius"/>
    </source>
</evidence>
<dbReference type="Pfam" id="PF06912">
    <property type="entry name" value="DUF1275"/>
    <property type="match status" value="1"/>
</dbReference>
<dbReference type="PANTHER" id="PTHR37314:SF4">
    <property type="entry name" value="UPF0700 TRANSMEMBRANE PROTEIN YOAK"/>
    <property type="match status" value="1"/>
</dbReference>
<keyword evidence="1" id="KW-0812">Transmembrane</keyword>
<gene>
    <name evidence="2" type="ORF">BN1051_00770</name>
</gene>
<protein>
    <recommendedName>
        <fullName evidence="3">DUF1275 domain-containing protein</fullName>
    </recommendedName>
</protein>
<dbReference type="InterPro" id="IPR010699">
    <property type="entry name" value="DUF1275"/>
</dbReference>
<feature type="transmembrane region" description="Helical" evidence="1">
    <location>
        <begin position="84"/>
        <end position="101"/>
    </location>
</feature>
<dbReference type="PANTHER" id="PTHR37314">
    <property type="entry name" value="SLR0142 PROTEIN"/>
    <property type="match status" value="1"/>
</dbReference>
<accession>A0A078MRH7</accession>
<dbReference type="AlphaFoldDB" id="A0A078MRH7"/>
<feature type="transmembrane region" description="Helical" evidence="1">
    <location>
        <begin position="107"/>
        <end position="126"/>
    </location>
</feature>
<name>A0A078MRH7_9MICC</name>
<keyword evidence="1" id="KW-1133">Transmembrane helix</keyword>
<sequence length="221" mass="22297">MRAHSRREVGLAALLAASAGFVDAAGFIHFGGWFVAFMTGNSTRAAASLAAFSWEGFVAAFALIAAFLAGVVTASLLRRAVPSRPAAAVCALVGLLLLGAWGSVEPAGVLTAPLLSLAMGALNSVFERDGEVSIGLTYMTGTLVKLGQRIAAFLAGGRRTGAARYFLLWASLTAGSLAGGLGYLAVGLDCLPAAAAVILAVGLRLAARAPKPGERPKANAG</sequence>
<feature type="transmembrane region" description="Helical" evidence="1">
    <location>
        <begin position="57"/>
        <end position="77"/>
    </location>
</feature>